<comment type="caution">
    <text evidence="7">The sequence shown here is derived from an EMBL/GenBank/DDBJ whole genome shotgun (WGS) entry which is preliminary data.</text>
</comment>
<feature type="signal peptide" evidence="6">
    <location>
        <begin position="1"/>
        <end position="17"/>
    </location>
</feature>
<accession>A0A9P6ZWM0</accession>
<dbReference type="Pfam" id="PF01185">
    <property type="entry name" value="Hydrophobin"/>
    <property type="match status" value="1"/>
</dbReference>
<dbReference type="InterPro" id="IPR001338">
    <property type="entry name" value="Class_I_Hydrophobin"/>
</dbReference>
<name>A0A9P6ZWM0_9AGAM</name>
<gene>
    <name evidence="7" type="ORF">EV702DRAFT_1027044</name>
</gene>
<protein>
    <recommendedName>
        <fullName evidence="6">Hydrophobin</fullName>
    </recommendedName>
</protein>
<keyword evidence="8" id="KW-1185">Reference proteome</keyword>
<evidence type="ECO:0000313" key="8">
    <source>
        <dbReference type="Proteomes" id="UP000714275"/>
    </source>
</evidence>
<keyword evidence="5 6" id="KW-1015">Disulfide bond</keyword>
<evidence type="ECO:0000256" key="6">
    <source>
        <dbReference type="RuleBase" id="RU365009"/>
    </source>
</evidence>
<evidence type="ECO:0000256" key="5">
    <source>
        <dbReference type="ARBA" id="ARBA00023157"/>
    </source>
</evidence>
<dbReference type="CDD" id="cd23507">
    <property type="entry name" value="hydrophobin_I"/>
    <property type="match status" value="1"/>
</dbReference>
<reference evidence="7" key="1">
    <citation type="journal article" date="2020" name="New Phytol.">
        <title>Comparative genomics reveals dynamic genome evolution in host specialist ectomycorrhizal fungi.</title>
        <authorList>
            <person name="Lofgren L.A."/>
            <person name="Nguyen N.H."/>
            <person name="Vilgalys R."/>
            <person name="Ruytinx J."/>
            <person name="Liao H.L."/>
            <person name="Branco S."/>
            <person name="Kuo A."/>
            <person name="LaButti K."/>
            <person name="Lipzen A."/>
            <person name="Andreopoulos W."/>
            <person name="Pangilinan J."/>
            <person name="Riley R."/>
            <person name="Hundley H."/>
            <person name="Na H."/>
            <person name="Barry K."/>
            <person name="Grigoriev I.V."/>
            <person name="Stajich J.E."/>
            <person name="Kennedy P.G."/>
        </authorList>
    </citation>
    <scope>NUCLEOTIDE SEQUENCE</scope>
    <source>
        <strain evidence="7">DOB743</strain>
    </source>
</reference>
<evidence type="ECO:0000256" key="3">
    <source>
        <dbReference type="ARBA" id="ARBA00022512"/>
    </source>
</evidence>
<organism evidence="7 8">
    <name type="scientific">Suillus placidus</name>
    <dbReference type="NCBI Taxonomy" id="48579"/>
    <lineage>
        <taxon>Eukaryota</taxon>
        <taxon>Fungi</taxon>
        <taxon>Dikarya</taxon>
        <taxon>Basidiomycota</taxon>
        <taxon>Agaricomycotina</taxon>
        <taxon>Agaricomycetes</taxon>
        <taxon>Agaricomycetidae</taxon>
        <taxon>Boletales</taxon>
        <taxon>Suillineae</taxon>
        <taxon>Suillaceae</taxon>
        <taxon>Suillus</taxon>
    </lineage>
</organism>
<comment type="similarity">
    <text evidence="2 6">Belongs to the fungal hydrophobin family.</text>
</comment>
<dbReference type="EMBL" id="JABBWD010000017">
    <property type="protein sequence ID" value="KAG1778164.1"/>
    <property type="molecule type" value="Genomic_DNA"/>
</dbReference>
<dbReference type="Proteomes" id="UP000714275">
    <property type="component" value="Unassembled WGS sequence"/>
</dbReference>
<proteinExistence type="inferred from homology"/>
<sequence>MFARIFAVASLVAFALADGQCNTGNIQCCEGSTSVKNYNTAAEILGLVPIVADVAAMVGLNCSPVTVVGTGSGCEANQEPLCCSNNKYNGLVNIGCTPINIGL</sequence>
<feature type="chain" id="PRO_5040536047" description="Hydrophobin" evidence="6">
    <location>
        <begin position="18"/>
        <end position="103"/>
    </location>
</feature>
<keyword evidence="6" id="KW-0732">Signal</keyword>
<keyword evidence="3 6" id="KW-0134">Cell wall</keyword>
<dbReference type="GO" id="GO:0005199">
    <property type="term" value="F:structural constituent of cell wall"/>
    <property type="evidence" value="ECO:0007669"/>
    <property type="project" value="InterPro"/>
</dbReference>
<dbReference type="AlphaFoldDB" id="A0A9P6ZWM0"/>
<evidence type="ECO:0000256" key="1">
    <source>
        <dbReference type="ARBA" id="ARBA00004191"/>
    </source>
</evidence>
<dbReference type="OrthoDB" id="4225815at2759"/>
<dbReference type="SMART" id="SM00075">
    <property type="entry name" value="HYDRO"/>
    <property type="match status" value="1"/>
</dbReference>
<comment type="subcellular location">
    <subcellularLocation>
        <location evidence="1 6">Secreted</location>
        <location evidence="1 6">Cell wall</location>
    </subcellularLocation>
</comment>
<dbReference type="GO" id="GO:0009277">
    <property type="term" value="C:fungal-type cell wall"/>
    <property type="evidence" value="ECO:0007669"/>
    <property type="project" value="InterPro"/>
</dbReference>
<keyword evidence="4 6" id="KW-0964">Secreted</keyword>
<evidence type="ECO:0000256" key="4">
    <source>
        <dbReference type="ARBA" id="ARBA00022525"/>
    </source>
</evidence>
<evidence type="ECO:0000256" key="2">
    <source>
        <dbReference type="ARBA" id="ARBA00010446"/>
    </source>
</evidence>
<evidence type="ECO:0000313" key="7">
    <source>
        <dbReference type="EMBL" id="KAG1778164.1"/>
    </source>
</evidence>